<dbReference type="RefSeq" id="WP_073038227.1">
    <property type="nucleotide sequence ID" value="NZ_FQVB01000011.1"/>
</dbReference>
<dbReference type="EMBL" id="FQVB01000011">
    <property type="protein sequence ID" value="SHF11514.1"/>
    <property type="molecule type" value="Genomic_DNA"/>
</dbReference>
<sequence length="244" mass="27587">MTPEKSSQGSTARMIEACLGRPLQPGEMGVLLARAGVGKTACLTHIALEALSRGKKVLHACIDELPDKVKIWYEELYRNMAGSGSDQALLQTAREGMVSSRFIMSYMHHTFSPSKLQEGMRNLAEQVQFRPDLIVLDGLDFERITRNQLEALQQIAKECGAAVWFSCRTHRHIDIVNERGIPYPCHELDDLFQAILFLEPEPKTISIVVLKHYDAYQPDKERLYLNPRTFLLDEAGNGQSDEDR</sequence>
<dbReference type="OrthoDB" id="368791at2"/>
<dbReference type="STRING" id="1121391.SAMN02745206_01365"/>
<dbReference type="SUPFAM" id="SSF52540">
    <property type="entry name" value="P-loop containing nucleoside triphosphate hydrolases"/>
    <property type="match status" value="1"/>
</dbReference>
<dbReference type="AlphaFoldDB" id="A0A1M4Z0D7"/>
<proteinExistence type="predicted"/>
<protein>
    <submittedName>
        <fullName evidence="1">AAA domain-containing protein</fullName>
    </submittedName>
</protein>
<evidence type="ECO:0000313" key="2">
    <source>
        <dbReference type="Proteomes" id="UP000184076"/>
    </source>
</evidence>
<organism evidence="1 2">
    <name type="scientific">Desulfacinum infernum DSM 9756</name>
    <dbReference type="NCBI Taxonomy" id="1121391"/>
    <lineage>
        <taxon>Bacteria</taxon>
        <taxon>Pseudomonadati</taxon>
        <taxon>Thermodesulfobacteriota</taxon>
        <taxon>Syntrophobacteria</taxon>
        <taxon>Syntrophobacterales</taxon>
        <taxon>Syntrophobacteraceae</taxon>
        <taxon>Desulfacinum</taxon>
    </lineage>
</organism>
<name>A0A1M4Z0D7_9BACT</name>
<dbReference type="Gene3D" id="3.40.50.300">
    <property type="entry name" value="P-loop containing nucleotide triphosphate hydrolases"/>
    <property type="match status" value="1"/>
</dbReference>
<evidence type="ECO:0000313" key="1">
    <source>
        <dbReference type="EMBL" id="SHF11514.1"/>
    </source>
</evidence>
<dbReference type="InterPro" id="IPR027417">
    <property type="entry name" value="P-loop_NTPase"/>
</dbReference>
<dbReference type="Proteomes" id="UP000184076">
    <property type="component" value="Unassembled WGS sequence"/>
</dbReference>
<reference evidence="2" key="1">
    <citation type="submission" date="2016-11" db="EMBL/GenBank/DDBJ databases">
        <authorList>
            <person name="Varghese N."/>
            <person name="Submissions S."/>
        </authorList>
    </citation>
    <scope>NUCLEOTIDE SEQUENCE [LARGE SCALE GENOMIC DNA]</scope>
    <source>
        <strain evidence="2">DSM 9756</strain>
    </source>
</reference>
<gene>
    <name evidence="1" type="ORF">SAMN02745206_01365</name>
</gene>
<keyword evidence="2" id="KW-1185">Reference proteome</keyword>
<accession>A0A1M4Z0D7</accession>